<name>A0A1H1VAD6_9MICO</name>
<evidence type="ECO:0000313" key="2">
    <source>
        <dbReference type="EMBL" id="SDS81718.1"/>
    </source>
</evidence>
<keyword evidence="3" id="KW-1185">Reference proteome</keyword>
<dbReference type="PANTHER" id="PTHR36512">
    <property type="entry name" value="D-AMINOPEPTIDASE"/>
    <property type="match status" value="1"/>
</dbReference>
<dbReference type="STRING" id="1136497.SAMN04489752_2595"/>
<dbReference type="Pfam" id="PF03576">
    <property type="entry name" value="Peptidase_S58"/>
    <property type="match status" value="1"/>
</dbReference>
<accession>A0A1H1VAD6</accession>
<gene>
    <name evidence="2" type="ORF">SAMN04489752_2595</name>
</gene>
<dbReference type="PANTHER" id="PTHR36512:SF3">
    <property type="entry name" value="BLR5678 PROTEIN"/>
    <property type="match status" value="1"/>
</dbReference>
<dbReference type="EMBL" id="LT629766">
    <property type="protein sequence ID" value="SDS81718.1"/>
    <property type="molecule type" value="Genomic_DNA"/>
</dbReference>
<dbReference type="InterPro" id="IPR016117">
    <property type="entry name" value="ArgJ-like_dom_sf"/>
</dbReference>
<dbReference type="InterPro" id="IPR005321">
    <property type="entry name" value="Peptidase_S58_DmpA"/>
</dbReference>
<comment type="similarity">
    <text evidence="1">Belongs to the peptidase S58 family.</text>
</comment>
<dbReference type="Gene3D" id="3.60.70.12">
    <property type="entry name" value="L-amino peptidase D-ALA esterase/amidase"/>
    <property type="match status" value="1"/>
</dbReference>
<evidence type="ECO:0000256" key="1">
    <source>
        <dbReference type="ARBA" id="ARBA00007068"/>
    </source>
</evidence>
<dbReference type="RefSeq" id="WP_092014560.1">
    <property type="nucleotide sequence ID" value="NZ_LT629766.1"/>
</dbReference>
<reference evidence="3" key="1">
    <citation type="submission" date="2016-10" db="EMBL/GenBank/DDBJ databases">
        <authorList>
            <person name="Varghese N."/>
            <person name="Submissions S."/>
        </authorList>
    </citation>
    <scope>NUCLEOTIDE SEQUENCE [LARGE SCALE GENOMIC DNA]</scope>
    <source>
        <strain evidence="3">DSM 23676</strain>
    </source>
</reference>
<protein>
    <submittedName>
        <fullName evidence="2">Putative pantetheine hydrolase</fullName>
    </submittedName>
</protein>
<proteinExistence type="inferred from homology"/>
<dbReference type="CDD" id="cd02252">
    <property type="entry name" value="nylC_like"/>
    <property type="match status" value="1"/>
</dbReference>
<organism evidence="2 3">
    <name type="scientific">Brevibacterium siliguriense</name>
    <dbReference type="NCBI Taxonomy" id="1136497"/>
    <lineage>
        <taxon>Bacteria</taxon>
        <taxon>Bacillati</taxon>
        <taxon>Actinomycetota</taxon>
        <taxon>Actinomycetes</taxon>
        <taxon>Micrococcales</taxon>
        <taxon>Brevibacteriaceae</taxon>
        <taxon>Brevibacterium</taxon>
    </lineage>
</organism>
<keyword evidence="2" id="KW-0378">Hydrolase</keyword>
<dbReference type="AlphaFoldDB" id="A0A1H1VAD6"/>
<sequence length="364" mass="35795">MPSDSADRSGPGARFGPVRGRGILEIPGIRLGHAGELTESRLTGISTVLPPAGSSIGVDVRGGGPATRETDVIAPGTHSYGADAICLTGGSAFGLGAVSGVVDTLAEAGLGFPAPGVDGAVIPLAPSAAIFDLGRGDGSVAPPTPDEGAQATRAALSGRTTEVRGSVGAGTGARSGFQSLRGGLGSFAVRLPSGSTVAALVAANSLGTIGTPAGGLWLAPLLRSVGFDLPTVHGLPTAPPADSGTAAKNTTIAIVATDARLDPAQTTRMASGAHAGIARAVRPSHTLFDGDTVFGIATGAKELPADRDTATRELVMIAAAAADALSLAILDAHASATPVDDAWGQPPTLSEIAPDFTSAFTGLR</sequence>
<dbReference type="GO" id="GO:0004177">
    <property type="term" value="F:aminopeptidase activity"/>
    <property type="evidence" value="ECO:0007669"/>
    <property type="project" value="TreeGrafter"/>
</dbReference>
<dbReference type="OrthoDB" id="9808347at2"/>
<evidence type="ECO:0000313" key="3">
    <source>
        <dbReference type="Proteomes" id="UP000199597"/>
    </source>
</evidence>
<dbReference type="SUPFAM" id="SSF56266">
    <property type="entry name" value="DmpA/ArgJ-like"/>
    <property type="match status" value="1"/>
</dbReference>
<dbReference type="Proteomes" id="UP000199597">
    <property type="component" value="Chromosome I"/>
</dbReference>